<feature type="transmembrane region" description="Helical" evidence="1">
    <location>
        <begin position="12"/>
        <end position="30"/>
    </location>
</feature>
<dbReference type="EMBL" id="BARV01030072">
    <property type="protein sequence ID" value="GAI37162.1"/>
    <property type="molecule type" value="Genomic_DNA"/>
</dbReference>
<dbReference type="AlphaFoldDB" id="X1MZI7"/>
<organism evidence="2">
    <name type="scientific">marine sediment metagenome</name>
    <dbReference type="NCBI Taxonomy" id="412755"/>
    <lineage>
        <taxon>unclassified sequences</taxon>
        <taxon>metagenomes</taxon>
        <taxon>ecological metagenomes</taxon>
    </lineage>
</organism>
<evidence type="ECO:0000313" key="2">
    <source>
        <dbReference type="EMBL" id="GAI37162.1"/>
    </source>
</evidence>
<keyword evidence="1" id="KW-0472">Membrane</keyword>
<feature type="non-terminal residue" evidence="2">
    <location>
        <position position="54"/>
    </location>
</feature>
<gene>
    <name evidence="2" type="ORF">S06H3_47823</name>
</gene>
<name>X1MZI7_9ZZZZ</name>
<keyword evidence="1" id="KW-0812">Transmembrane</keyword>
<keyword evidence="1" id="KW-1133">Transmembrane helix</keyword>
<sequence length="54" mass="5924">MLGMASQPEPDFLLAFLAGIPILILFGYGAETMDQYTDASVNWMRGLRNFGALV</sequence>
<evidence type="ECO:0000256" key="1">
    <source>
        <dbReference type="SAM" id="Phobius"/>
    </source>
</evidence>
<protein>
    <submittedName>
        <fullName evidence="2">Uncharacterized protein</fullName>
    </submittedName>
</protein>
<proteinExistence type="predicted"/>
<accession>X1MZI7</accession>
<comment type="caution">
    <text evidence="2">The sequence shown here is derived from an EMBL/GenBank/DDBJ whole genome shotgun (WGS) entry which is preliminary data.</text>
</comment>
<reference evidence="2" key="1">
    <citation type="journal article" date="2014" name="Front. Microbiol.">
        <title>High frequency of phylogenetically diverse reductive dehalogenase-homologous genes in deep subseafloor sedimentary metagenomes.</title>
        <authorList>
            <person name="Kawai M."/>
            <person name="Futagami T."/>
            <person name="Toyoda A."/>
            <person name="Takaki Y."/>
            <person name="Nishi S."/>
            <person name="Hori S."/>
            <person name="Arai W."/>
            <person name="Tsubouchi T."/>
            <person name="Morono Y."/>
            <person name="Uchiyama I."/>
            <person name="Ito T."/>
            <person name="Fujiyama A."/>
            <person name="Inagaki F."/>
            <person name="Takami H."/>
        </authorList>
    </citation>
    <scope>NUCLEOTIDE SEQUENCE</scope>
    <source>
        <strain evidence="2">Expedition CK06-06</strain>
    </source>
</reference>